<dbReference type="AlphaFoldDB" id="A0A8T1VC03"/>
<name>A0A8T1VC03_9STRA</name>
<dbReference type="OrthoDB" id="123558at2759"/>
<evidence type="ECO:0000313" key="2">
    <source>
        <dbReference type="Proteomes" id="UP000694044"/>
    </source>
</evidence>
<evidence type="ECO:0000313" key="1">
    <source>
        <dbReference type="EMBL" id="KAG7378591.1"/>
    </source>
</evidence>
<protein>
    <submittedName>
        <fullName evidence="1">Uncharacterized protein</fullName>
    </submittedName>
</protein>
<gene>
    <name evidence="1" type="ORF">PHYPSEUDO_009899</name>
</gene>
<dbReference type="Proteomes" id="UP000694044">
    <property type="component" value="Unassembled WGS sequence"/>
</dbReference>
<reference evidence="1" key="1">
    <citation type="submission" date="2021-02" db="EMBL/GenBank/DDBJ databases">
        <authorList>
            <person name="Palmer J.M."/>
        </authorList>
    </citation>
    <scope>NUCLEOTIDE SEQUENCE</scope>
    <source>
        <strain evidence="1">SCRP734</strain>
    </source>
</reference>
<keyword evidence="2" id="KW-1185">Reference proteome</keyword>
<accession>A0A8T1VC03</accession>
<dbReference type="EMBL" id="JAGDFM010000411">
    <property type="protein sequence ID" value="KAG7378591.1"/>
    <property type="molecule type" value="Genomic_DNA"/>
</dbReference>
<sequence length="160" mass="18096">MKWLKDALVESLTKIEATRVDTVRDIISELGKRAIGAGTVTYDGLHAAIRTCLQDAGVDDLVRQLTNPQSQNAQDTEATVEVSEQQPCYFWGGKFRRVPADFIIPDCSARHIWVLWMCGNKAKQVPPLRILDGRDMPSRKMQKRLSQTLSHAQDRERCCI</sequence>
<organism evidence="1 2">
    <name type="scientific">Phytophthora pseudosyringae</name>
    <dbReference type="NCBI Taxonomy" id="221518"/>
    <lineage>
        <taxon>Eukaryota</taxon>
        <taxon>Sar</taxon>
        <taxon>Stramenopiles</taxon>
        <taxon>Oomycota</taxon>
        <taxon>Peronosporomycetes</taxon>
        <taxon>Peronosporales</taxon>
        <taxon>Peronosporaceae</taxon>
        <taxon>Phytophthora</taxon>
    </lineage>
</organism>
<comment type="caution">
    <text evidence="1">The sequence shown here is derived from an EMBL/GenBank/DDBJ whole genome shotgun (WGS) entry which is preliminary data.</text>
</comment>
<proteinExistence type="predicted"/>